<organism evidence="1 2">
    <name type="scientific">Pelagibacterium lentulum</name>
    <dbReference type="NCBI Taxonomy" id="2029865"/>
    <lineage>
        <taxon>Bacteria</taxon>
        <taxon>Pseudomonadati</taxon>
        <taxon>Pseudomonadota</taxon>
        <taxon>Alphaproteobacteria</taxon>
        <taxon>Hyphomicrobiales</taxon>
        <taxon>Devosiaceae</taxon>
        <taxon>Pelagibacterium</taxon>
    </lineage>
</organism>
<reference evidence="1 2" key="1">
    <citation type="journal article" date="2014" name="Int. J. Syst. Evol. Microbiol.">
        <title>Complete genome sequence of Corynebacterium casei LMG S-19264T (=DSM 44701T), isolated from a smear-ripened cheese.</title>
        <authorList>
            <consortium name="US DOE Joint Genome Institute (JGI-PGF)"/>
            <person name="Walter F."/>
            <person name="Albersmeier A."/>
            <person name="Kalinowski J."/>
            <person name="Ruckert C."/>
        </authorList>
    </citation>
    <scope>NUCLEOTIDE SEQUENCE [LARGE SCALE GENOMIC DNA]</scope>
    <source>
        <strain evidence="1 2">CGMCC 1.15896</strain>
    </source>
</reference>
<keyword evidence="2" id="KW-1185">Reference proteome</keyword>
<dbReference type="OrthoDB" id="8421551at2"/>
<accession>A0A916W4C7</accession>
<protein>
    <submittedName>
        <fullName evidence="1">Uncharacterized protein</fullName>
    </submittedName>
</protein>
<dbReference type="Proteomes" id="UP000596977">
    <property type="component" value="Unassembled WGS sequence"/>
</dbReference>
<gene>
    <name evidence="1" type="ORF">GCM10011499_39200</name>
</gene>
<evidence type="ECO:0000313" key="2">
    <source>
        <dbReference type="Proteomes" id="UP000596977"/>
    </source>
</evidence>
<dbReference type="RefSeq" id="WP_127071412.1">
    <property type="nucleotide sequence ID" value="NZ_BMKB01000013.1"/>
</dbReference>
<evidence type="ECO:0000313" key="1">
    <source>
        <dbReference type="EMBL" id="GGA64912.1"/>
    </source>
</evidence>
<comment type="caution">
    <text evidence="1">The sequence shown here is derived from an EMBL/GenBank/DDBJ whole genome shotgun (WGS) entry which is preliminary data.</text>
</comment>
<name>A0A916W4C7_9HYPH</name>
<proteinExistence type="predicted"/>
<sequence length="108" mass="11241">MRIEITAKGIYGVNGEIPVGTELTVKEEPKGWGGRYRVISGGAGGKSAVTNPAGGDAPKTAVEVLAMATDGTHFQTFAAEARKLLGDKTPSSKDEIVKALEELATKPE</sequence>
<dbReference type="EMBL" id="BMKB01000013">
    <property type="protein sequence ID" value="GGA64912.1"/>
    <property type="molecule type" value="Genomic_DNA"/>
</dbReference>
<dbReference type="AlphaFoldDB" id="A0A916W4C7"/>